<dbReference type="SMART" id="SM00174">
    <property type="entry name" value="RHO"/>
    <property type="match status" value="1"/>
</dbReference>
<keyword evidence="10" id="KW-1185">Reference proteome</keyword>
<name>A0A9P6UHC1_9FUNG</name>
<dbReference type="Gene3D" id="3.40.50.300">
    <property type="entry name" value="P-loop containing nucleotide triphosphate hydrolases"/>
    <property type="match status" value="1"/>
</dbReference>
<proteinExistence type="inferred from homology"/>
<keyword evidence="6 8" id="KW-0342">GTP-binding</keyword>
<keyword evidence="4 8" id="KW-0547">Nucleotide-binding</keyword>
<sequence length="212" mass="23967">MAETPTFKLVLVGDGGTGKTTFVKRHLTGEFEKKYIATLGVEVHPLSFTTNFGQIIFNTWDTAGQEKFGGLRDGYYINGQCGIIMFDLTSRITYKNVPNWHRDLVRVCENIPIVLCGNKVDIKERKVKPKAIDFHRKKSLQYYDISAKSNYNFEKPFLWLARKLSGHQDLEFVASPALAPAEVQVDAALMQQYNEELTTAAGMPLPEEDDDL</sequence>
<dbReference type="FunFam" id="3.40.50.300:FF:000131">
    <property type="entry name" value="GTP-binding nuclear protein Ran"/>
    <property type="match status" value="1"/>
</dbReference>
<dbReference type="OrthoDB" id="48625at2759"/>
<evidence type="ECO:0000313" key="10">
    <source>
        <dbReference type="Proteomes" id="UP000823405"/>
    </source>
</evidence>
<keyword evidence="7 8" id="KW-0539">Nucleus</keyword>
<dbReference type="PROSITE" id="PS51419">
    <property type="entry name" value="RAB"/>
    <property type="match status" value="1"/>
</dbReference>
<accession>A0A9P6UHC1</accession>
<protein>
    <recommendedName>
        <fullName evidence="8">GTP-binding nuclear protein</fullName>
    </recommendedName>
</protein>
<dbReference type="GO" id="GO:0005634">
    <property type="term" value="C:nucleus"/>
    <property type="evidence" value="ECO:0007669"/>
    <property type="project" value="UniProtKB-SubCell"/>
</dbReference>
<comment type="caution">
    <text evidence="9">The sequence shown here is derived from an EMBL/GenBank/DDBJ whole genome shotgun (WGS) entry which is preliminary data.</text>
</comment>
<comment type="similarity">
    <text evidence="2 8">Belongs to the small GTPase superfamily. Ran family.</text>
</comment>
<dbReference type="PANTHER" id="PTHR24071">
    <property type="entry name" value="RAN GTPASE"/>
    <property type="match status" value="1"/>
</dbReference>
<dbReference type="PROSITE" id="PS51418">
    <property type="entry name" value="RAN"/>
    <property type="match status" value="1"/>
</dbReference>
<dbReference type="EMBL" id="JAAAIN010001960">
    <property type="protein sequence ID" value="KAG0298861.1"/>
    <property type="molecule type" value="Genomic_DNA"/>
</dbReference>
<dbReference type="PANTHER" id="PTHR24071:SF0">
    <property type="entry name" value="GTP-BINDING NUCLEAR PROTEIN RAN"/>
    <property type="match status" value="1"/>
</dbReference>
<evidence type="ECO:0000256" key="3">
    <source>
        <dbReference type="ARBA" id="ARBA00022448"/>
    </source>
</evidence>
<dbReference type="InterPro" id="IPR001806">
    <property type="entry name" value="Small_GTPase"/>
</dbReference>
<dbReference type="Pfam" id="PF00071">
    <property type="entry name" value="Ras"/>
    <property type="match status" value="1"/>
</dbReference>
<dbReference type="SMART" id="SM00173">
    <property type="entry name" value="RAS"/>
    <property type="match status" value="1"/>
</dbReference>
<evidence type="ECO:0000256" key="4">
    <source>
        <dbReference type="ARBA" id="ARBA00022741"/>
    </source>
</evidence>
<dbReference type="InterPro" id="IPR027417">
    <property type="entry name" value="P-loop_NTPase"/>
</dbReference>
<dbReference type="GO" id="GO:0003924">
    <property type="term" value="F:GTPase activity"/>
    <property type="evidence" value="ECO:0007669"/>
    <property type="project" value="InterPro"/>
</dbReference>
<dbReference type="SMART" id="SM00175">
    <property type="entry name" value="RAB"/>
    <property type="match status" value="1"/>
</dbReference>
<dbReference type="PROSITE" id="PS51421">
    <property type="entry name" value="RAS"/>
    <property type="match status" value="1"/>
</dbReference>
<dbReference type="InterPro" id="IPR005225">
    <property type="entry name" value="Small_GTP-bd"/>
</dbReference>
<dbReference type="InterPro" id="IPR002041">
    <property type="entry name" value="Ran_GTPase"/>
</dbReference>
<dbReference type="GO" id="GO:0006606">
    <property type="term" value="P:protein import into nucleus"/>
    <property type="evidence" value="ECO:0007669"/>
    <property type="project" value="TreeGrafter"/>
</dbReference>
<dbReference type="CDD" id="cd00877">
    <property type="entry name" value="Ran"/>
    <property type="match status" value="1"/>
</dbReference>
<dbReference type="AlphaFoldDB" id="A0A9P6UHC1"/>
<evidence type="ECO:0000256" key="6">
    <source>
        <dbReference type="ARBA" id="ARBA00023134"/>
    </source>
</evidence>
<evidence type="ECO:0000256" key="1">
    <source>
        <dbReference type="ARBA" id="ARBA00004123"/>
    </source>
</evidence>
<dbReference type="SMART" id="SM00176">
    <property type="entry name" value="RAN"/>
    <property type="match status" value="1"/>
</dbReference>
<gene>
    <name evidence="9" type="primary">GSP1_2</name>
    <name evidence="9" type="ORF">BGZ97_003950</name>
</gene>
<evidence type="ECO:0000256" key="8">
    <source>
        <dbReference type="RuleBase" id="RU363057"/>
    </source>
</evidence>
<dbReference type="PRINTS" id="PR00627">
    <property type="entry name" value="GTPRANTC4"/>
</dbReference>
<dbReference type="GO" id="GO:0005737">
    <property type="term" value="C:cytoplasm"/>
    <property type="evidence" value="ECO:0007669"/>
    <property type="project" value="TreeGrafter"/>
</dbReference>
<evidence type="ECO:0000313" key="9">
    <source>
        <dbReference type="EMBL" id="KAG0298861.1"/>
    </source>
</evidence>
<keyword evidence="3 8" id="KW-0813">Transport</keyword>
<dbReference type="GO" id="GO:0005525">
    <property type="term" value="F:GTP binding"/>
    <property type="evidence" value="ECO:0007669"/>
    <property type="project" value="UniProtKB-KW"/>
</dbReference>
<organism evidence="9 10">
    <name type="scientific">Linnemannia gamsii</name>
    <dbReference type="NCBI Taxonomy" id="64522"/>
    <lineage>
        <taxon>Eukaryota</taxon>
        <taxon>Fungi</taxon>
        <taxon>Fungi incertae sedis</taxon>
        <taxon>Mucoromycota</taxon>
        <taxon>Mortierellomycotina</taxon>
        <taxon>Mortierellomycetes</taxon>
        <taxon>Mortierellales</taxon>
        <taxon>Mortierellaceae</taxon>
        <taxon>Linnemannia</taxon>
    </lineage>
</organism>
<keyword evidence="5 8" id="KW-0653">Protein transport</keyword>
<comment type="function">
    <text evidence="8">GTP-binding protein involved in nucleocytoplasmic transport. Required for the import of protein into the nucleus and also for RNA export. Involved in chromatin condensation and control of cell cycle.</text>
</comment>
<dbReference type="SUPFAM" id="SSF52540">
    <property type="entry name" value="P-loop containing nucleoside triphosphate hydrolases"/>
    <property type="match status" value="1"/>
</dbReference>
<dbReference type="GO" id="GO:0000054">
    <property type="term" value="P:ribosomal subunit export from nucleus"/>
    <property type="evidence" value="ECO:0007669"/>
    <property type="project" value="TreeGrafter"/>
</dbReference>
<evidence type="ECO:0000256" key="5">
    <source>
        <dbReference type="ARBA" id="ARBA00022927"/>
    </source>
</evidence>
<comment type="subcellular location">
    <subcellularLocation>
        <location evidence="1 8">Nucleus</location>
    </subcellularLocation>
</comment>
<dbReference type="NCBIfam" id="TIGR00231">
    <property type="entry name" value="small_GTP"/>
    <property type="match status" value="1"/>
</dbReference>
<evidence type="ECO:0000256" key="7">
    <source>
        <dbReference type="ARBA" id="ARBA00023242"/>
    </source>
</evidence>
<evidence type="ECO:0000256" key="2">
    <source>
        <dbReference type="ARBA" id="ARBA00008028"/>
    </source>
</evidence>
<dbReference type="Proteomes" id="UP000823405">
    <property type="component" value="Unassembled WGS sequence"/>
</dbReference>
<reference evidence="9" key="1">
    <citation type="journal article" date="2020" name="Fungal Divers.">
        <title>Resolving the Mortierellaceae phylogeny through synthesis of multi-gene phylogenetics and phylogenomics.</title>
        <authorList>
            <person name="Vandepol N."/>
            <person name="Liber J."/>
            <person name="Desiro A."/>
            <person name="Na H."/>
            <person name="Kennedy M."/>
            <person name="Barry K."/>
            <person name="Grigoriev I.V."/>
            <person name="Miller A.N."/>
            <person name="O'Donnell K."/>
            <person name="Stajich J.E."/>
            <person name="Bonito G."/>
        </authorList>
    </citation>
    <scope>NUCLEOTIDE SEQUENCE</scope>
    <source>
        <strain evidence="9">NVP60</strain>
    </source>
</reference>